<dbReference type="EMBL" id="JBAWSY010000009">
    <property type="protein sequence ID" value="MEI4770495.1"/>
    <property type="molecule type" value="Genomic_DNA"/>
</dbReference>
<comment type="caution">
    <text evidence="1">The sequence shown here is derived from an EMBL/GenBank/DDBJ whole genome shotgun (WGS) entry which is preliminary data.</text>
</comment>
<accession>A0ABU8F696</accession>
<keyword evidence="2" id="KW-1185">Reference proteome</keyword>
<dbReference type="RefSeq" id="WP_336498056.1">
    <property type="nucleotide sequence ID" value="NZ_JBAWSY010000009.1"/>
</dbReference>
<name>A0ABU8F696_9BACI</name>
<proteinExistence type="predicted"/>
<gene>
    <name evidence="1" type="ORF">WAX74_12695</name>
</gene>
<evidence type="ECO:0000313" key="1">
    <source>
        <dbReference type="EMBL" id="MEI4770495.1"/>
    </source>
</evidence>
<evidence type="ECO:0000313" key="2">
    <source>
        <dbReference type="Proteomes" id="UP001364890"/>
    </source>
</evidence>
<organism evidence="1 2">
    <name type="scientific">Psychrobacillus mangrovi</name>
    <dbReference type="NCBI Taxonomy" id="3117745"/>
    <lineage>
        <taxon>Bacteria</taxon>
        <taxon>Bacillati</taxon>
        <taxon>Bacillota</taxon>
        <taxon>Bacilli</taxon>
        <taxon>Bacillales</taxon>
        <taxon>Bacillaceae</taxon>
        <taxon>Psychrobacillus</taxon>
    </lineage>
</organism>
<protein>
    <submittedName>
        <fullName evidence="1">Uncharacterized protein</fullName>
    </submittedName>
</protein>
<reference evidence="1 2" key="1">
    <citation type="submission" date="2024-01" db="EMBL/GenBank/DDBJ databases">
        <title>Seven novel Bacillus-like species.</title>
        <authorList>
            <person name="Liu G."/>
        </authorList>
    </citation>
    <scope>NUCLEOTIDE SEQUENCE [LARGE SCALE GENOMIC DNA]</scope>
    <source>
        <strain evidence="1 2">FJAT-51614</strain>
    </source>
</reference>
<sequence>MSQYKKITISFLPHDSDLWIYIENKKETCNLSEYIRSLIKKDMIYGNNTFTTDDSSIEKILELLSARLPTISNDPEKLYEEAPVSEEMKKTIHSLF</sequence>
<dbReference type="Proteomes" id="UP001364890">
    <property type="component" value="Unassembled WGS sequence"/>
</dbReference>